<keyword evidence="1" id="KW-1133">Transmembrane helix</keyword>
<keyword evidence="1" id="KW-0472">Membrane</keyword>
<dbReference type="AlphaFoldDB" id="A0A921E7L6"/>
<sequence length="84" mass="9519">MAVLTQRSSNIELLRIYAMFFIVFGHMWASRSHASSDSVGGMLMLNSVGIGVVDIFILITGYFLIDKTGFTLVRFFKILFEVMF</sequence>
<reference evidence="2" key="1">
    <citation type="journal article" date="2021" name="PeerJ">
        <title>Extensive microbial diversity within the chicken gut microbiome revealed by metagenomics and culture.</title>
        <authorList>
            <person name="Gilroy R."/>
            <person name="Ravi A."/>
            <person name="Getino M."/>
            <person name="Pursley I."/>
            <person name="Horton D.L."/>
            <person name="Alikhan N.F."/>
            <person name="Baker D."/>
            <person name="Gharbi K."/>
            <person name="Hall N."/>
            <person name="Watson M."/>
            <person name="Adriaenssens E.M."/>
            <person name="Foster-Nyarko E."/>
            <person name="Jarju S."/>
            <person name="Secka A."/>
            <person name="Antonio M."/>
            <person name="Oren A."/>
            <person name="Chaudhuri R.R."/>
            <person name="La Ragione R."/>
            <person name="Hildebrand F."/>
            <person name="Pallen M.J."/>
        </authorList>
    </citation>
    <scope>NUCLEOTIDE SEQUENCE</scope>
    <source>
        <strain evidence="2">4100</strain>
    </source>
</reference>
<feature type="transmembrane region" description="Helical" evidence="1">
    <location>
        <begin position="41"/>
        <end position="65"/>
    </location>
</feature>
<protein>
    <recommendedName>
        <fullName evidence="4">Acyltransferase 3 domain-containing protein</fullName>
    </recommendedName>
</protein>
<feature type="transmembrane region" description="Helical" evidence="1">
    <location>
        <begin position="12"/>
        <end position="29"/>
    </location>
</feature>
<keyword evidence="1" id="KW-0812">Transmembrane</keyword>
<evidence type="ECO:0000313" key="3">
    <source>
        <dbReference type="Proteomes" id="UP000711407"/>
    </source>
</evidence>
<organism evidence="2 3">
    <name type="scientific">Candidatus Amulumruptor caecigallinarius</name>
    <dbReference type="NCBI Taxonomy" id="2109911"/>
    <lineage>
        <taxon>Bacteria</taxon>
        <taxon>Pseudomonadati</taxon>
        <taxon>Bacteroidota</taxon>
        <taxon>Bacteroidia</taxon>
        <taxon>Bacteroidales</taxon>
        <taxon>Muribaculaceae</taxon>
        <taxon>Candidatus Amulumruptor</taxon>
    </lineage>
</organism>
<evidence type="ECO:0008006" key="4">
    <source>
        <dbReference type="Google" id="ProtNLM"/>
    </source>
</evidence>
<name>A0A921E7L6_9BACT</name>
<reference evidence="2" key="2">
    <citation type="submission" date="2021-09" db="EMBL/GenBank/DDBJ databases">
        <authorList>
            <person name="Gilroy R."/>
        </authorList>
    </citation>
    <scope>NUCLEOTIDE SEQUENCE</scope>
    <source>
        <strain evidence="2">4100</strain>
    </source>
</reference>
<accession>A0A921E7L6</accession>
<evidence type="ECO:0000313" key="2">
    <source>
        <dbReference type="EMBL" id="HJE38694.1"/>
    </source>
</evidence>
<dbReference type="EMBL" id="DYXT01000018">
    <property type="protein sequence ID" value="HJE38694.1"/>
    <property type="molecule type" value="Genomic_DNA"/>
</dbReference>
<evidence type="ECO:0000256" key="1">
    <source>
        <dbReference type="SAM" id="Phobius"/>
    </source>
</evidence>
<comment type="caution">
    <text evidence="2">The sequence shown here is derived from an EMBL/GenBank/DDBJ whole genome shotgun (WGS) entry which is preliminary data.</text>
</comment>
<dbReference type="Proteomes" id="UP000711407">
    <property type="component" value="Unassembled WGS sequence"/>
</dbReference>
<proteinExistence type="predicted"/>
<gene>
    <name evidence="2" type="ORF">K8V47_02885</name>
</gene>
<feature type="non-terminal residue" evidence="2">
    <location>
        <position position="84"/>
    </location>
</feature>